<evidence type="ECO:0000313" key="1">
    <source>
        <dbReference type="EMBL" id="MED6264714.1"/>
    </source>
</evidence>
<dbReference type="Proteomes" id="UP001352852">
    <property type="component" value="Unassembled WGS sequence"/>
</dbReference>
<dbReference type="EMBL" id="JAHUTJ010001483">
    <property type="protein sequence ID" value="MED6264714.1"/>
    <property type="molecule type" value="Genomic_DNA"/>
</dbReference>
<accession>A0ABU7CT91</accession>
<dbReference type="Gene3D" id="2.30.29.30">
    <property type="entry name" value="Pleckstrin-homology domain (PH domain)/Phosphotyrosine-binding domain (PTB)"/>
    <property type="match status" value="1"/>
</dbReference>
<name>A0ABU7CT91_9TELE</name>
<keyword evidence="2" id="KW-1185">Reference proteome</keyword>
<proteinExistence type="predicted"/>
<reference evidence="1 2" key="1">
    <citation type="submission" date="2021-06" db="EMBL/GenBank/DDBJ databases">
        <authorList>
            <person name="Palmer J.M."/>
        </authorList>
    </citation>
    <scope>NUCLEOTIDE SEQUENCE [LARGE SCALE GENOMIC DNA]</scope>
    <source>
        <strain evidence="1 2">CL_MEX2019</strain>
        <tissue evidence="1">Muscle</tissue>
    </source>
</reference>
<organism evidence="1 2">
    <name type="scientific">Characodon lateralis</name>
    <dbReference type="NCBI Taxonomy" id="208331"/>
    <lineage>
        <taxon>Eukaryota</taxon>
        <taxon>Metazoa</taxon>
        <taxon>Chordata</taxon>
        <taxon>Craniata</taxon>
        <taxon>Vertebrata</taxon>
        <taxon>Euteleostomi</taxon>
        <taxon>Actinopterygii</taxon>
        <taxon>Neopterygii</taxon>
        <taxon>Teleostei</taxon>
        <taxon>Neoteleostei</taxon>
        <taxon>Acanthomorphata</taxon>
        <taxon>Ovalentaria</taxon>
        <taxon>Atherinomorphae</taxon>
        <taxon>Cyprinodontiformes</taxon>
        <taxon>Goodeidae</taxon>
        <taxon>Characodon</taxon>
    </lineage>
</organism>
<protein>
    <submittedName>
        <fullName evidence="1">F-actin-uncapping protein LRRC16A</fullName>
    </submittedName>
</protein>
<evidence type="ECO:0000313" key="2">
    <source>
        <dbReference type="Proteomes" id="UP001352852"/>
    </source>
</evidence>
<dbReference type="InterPro" id="IPR011993">
    <property type="entry name" value="PH-like_dom_sf"/>
</dbReference>
<comment type="caution">
    <text evidence="1">The sequence shown here is derived from an EMBL/GenBank/DDBJ whole genome shotgun (WGS) entry which is preliminary data.</text>
</comment>
<sequence length="71" mass="8320">MMSEESSDVPKELLESVRDAVGRKVNLSLRKKVKLEIKGDKTENRVLNTEERFRKENNLYLTLRTSSTFFD</sequence>
<gene>
    <name evidence="1" type="primary">CARMIL1_1</name>
    <name evidence="1" type="ORF">CHARACLAT_017565</name>
</gene>